<dbReference type="Proteomes" id="UP001054811">
    <property type="component" value="Chromosome"/>
</dbReference>
<evidence type="ECO:0000256" key="1">
    <source>
        <dbReference type="SAM" id="MobiDB-lite"/>
    </source>
</evidence>
<feature type="region of interest" description="Disordered" evidence="1">
    <location>
        <begin position="57"/>
        <end position="84"/>
    </location>
</feature>
<gene>
    <name evidence="2" type="ORF">L2X98_33555</name>
</gene>
<proteinExistence type="predicted"/>
<dbReference type="RefSeq" id="WP_259611726.1">
    <property type="nucleotide sequence ID" value="NZ_CP091139.2"/>
</dbReference>
<sequence length="84" mass="9009">MENGLSGLATDLAALQAAWAGNRAVPASELTRPQLVEVLDRLGDMSRRLDSVRAEVATEIDRESRPELGADSLAKQQGIEAPPR</sequence>
<keyword evidence="3" id="KW-1185">Reference proteome</keyword>
<evidence type="ECO:0000313" key="2">
    <source>
        <dbReference type="EMBL" id="UUT35173.1"/>
    </source>
</evidence>
<organism evidence="2 3">
    <name type="scientific">Microbacterium elymi</name>
    <dbReference type="NCBI Taxonomy" id="2909587"/>
    <lineage>
        <taxon>Bacteria</taxon>
        <taxon>Bacillati</taxon>
        <taxon>Actinomycetota</taxon>
        <taxon>Actinomycetes</taxon>
        <taxon>Micrococcales</taxon>
        <taxon>Microbacteriaceae</taxon>
        <taxon>Microbacterium</taxon>
    </lineage>
</organism>
<evidence type="ECO:0000313" key="3">
    <source>
        <dbReference type="Proteomes" id="UP001054811"/>
    </source>
</evidence>
<feature type="compositionally biased region" description="Basic and acidic residues" evidence="1">
    <location>
        <begin position="59"/>
        <end position="68"/>
    </location>
</feature>
<protein>
    <submittedName>
        <fullName evidence="2">Uncharacterized protein</fullName>
    </submittedName>
</protein>
<name>A0ABY5NJ23_9MICO</name>
<dbReference type="EMBL" id="CP091139">
    <property type="protein sequence ID" value="UUT35173.1"/>
    <property type="molecule type" value="Genomic_DNA"/>
</dbReference>
<accession>A0ABY5NJ23</accession>
<reference evidence="2" key="1">
    <citation type="submission" date="2022-01" db="EMBL/GenBank/DDBJ databases">
        <title>Microbacterium eymi and Microbacterium rhizovicinus sp. nov., isolated from the rhizospheric soil of Elymus tsukushiensis, a plant native to the Dokdo Islands, Republic of Korea.</title>
        <authorList>
            <person name="Hwang Y.J."/>
        </authorList>
    </citation>
    <scope>NUCLEOTIDE SEQUENCE</scope>
    <source>
        <strain evidence="2">KUDC0405</strain>
    </source>
</reference>